<keyword evidence="3" id="KW-1185">Reference proteome</keyword>
<accession>A0AAE1Z489</accession>
<dbReference type="Proteomes" id="UP001292079">
    <property type="component" value="Unassembled WGS sequence"/>
</dbReference>
<feature type="non-terminal residue" evidence="2">
    <location>
        <position position="86"/>
    </location>
</feature>
<gene>
    <name evidence="2" type="ORF">MN116_008991</name>
</gene>
<name>A0AAE1Z489_SCHME</name>
<dbReference type="EMBL" id="JALJAT010000423">
    <property type="protein sequence ID" value="KAK4467286.1"/>
    <property type="molecule type" value="Genomic_DNA"/>
</dbReference>
<feature type="region of interest" description="Disordered" evidence="1">
    <location>
        <begin position="12"/>
        <end position="31"/>
    </location>
</feature>
<organism evidence="2 3">
    <name type="scientific">Schistosoma mekongi</name>
    <name type="common">Parasitic worm</name>
    <dbReference type="NCBI Taxonomy" id="38744"/>
    <lineage>
        <taxon>Eukaryota</taxon>
        <taxon>Metazoa</taxon>
        <taxon>Spiralia</taxon>
        <taxon>Lophotrochozoa</taxon>
        <taxon>Platyhelminthes</taxon>
        <taxon>Trematoda</taxon>
        <taxon>Digenea</taxon>
        <taxon>Strigeidida</taxon>
        <taxon>Schistosomatoidea</taxon>
        <taxon>Schistosomatidae</taxon>
        <taxon>Schistosoma</taxon>
    </lineage>
</organism>
<comment type="caution">
    <text evidence="2">The sequence shown here is derived from an EMBL/GenBank/DDBJ whole genome shotgun (WGS) entry which is preliminary data.</text>
</comment>
<protein>
    <submittedName>
        <fullName evidence="2">Uncharacterized protein</fullName>
    </submittedName>
</protein>
<evidence type="ECO:0000256" key="1">
    <source>
        <dbReference type="SAM" id="MobiDB-lite"/>
    </source>
</evidence>
<sequence length="86" mass="9619">GIVPNIFTQITESPFKSPKPSNGPVLLDRPPPSPWSGDLRWVSQQYTTIQSPKHFNLVNLNMLILKVVENLLSVGVINEFMCISTK</sequence>
<evidence type="ECO:0000313" key="2">
    <source>
        <dbReference type="EMBL" id="KAK4467286.1"/>
    </source>
</evidence>
<feature type="non-terminal residue" evidence="2">
    <location>
        <position position="1"/>
    </location>
</feature>
<reference evidence="2" key="2">
    <citation type="journal article" date="2023" name="Infect Dis Poverty">
        <title>Chromosome-scale genome of the human blood fluke Schistosoma mekongi and its implications for public health.</title>
        <authorList>
            <person name="Zhou M."/>
            <person name="Xu L."/>
            <person name="Xu D."/>
            <person name="Chen W."/>
            <person name="Khan J."/>
            <person name="Hu Y."/>
            <person name="Huang H."/>
            <person name="Wei H."/>
            <person name="Zhang Y."/>
            <person name="Chusongsang P."/>
            <person name="Tanasarnprasert K."/>
            <person name="Hu X."/>
            <person name="Limpanont Y."/>
            <person name="Lv Z."/>
        </authorList>
    </citation>
    <scope>NUCLEOTIDE SEQUENCE</scope>
    <source>
        <strain evidence="2">LV_2022a</strain>
    </source>
</reference>
<evidence type="ECO:0000313" key="3">
    <source>
        <dbReference type="Proteomes" id="UP001292079"/>
    </source>
</evidence>
<proteinExistence type="predicted"/>
<reference evidence="2" key="1">
    <citation type="submission" date="2022-04" db="EMBL/GenBank/DDBJ databases">
        <authorList>
            <person name="Xu L."/>
            <person name="Lv Z."/>
        </authorList>
    </citation>
    <scope>NUCLEOTIDE SEQUENCE</scope>
    <source>
        <strain evidence="2">LV_2022a</strain>
    </source>
</reference>
<dbReference type="AlphaFoldDB" id="A0AAE1Z489"/>